<dbReference type="InterPro" id="IPR005031">
    <property type="entry name" value="COQ10_START"/>
</dbReference>
<dbReference type="Pfam" id="PF03364">
    <property type="entry name" value="Polyketide_cyc"/>
    <property type="match status" value="1"/>
</dbReference>
<protein>
    <submittedName>
        <fullName evidence="2">SRPBCC family protein</fullName>
    </submittedName>
</protein>
<name>A0A8J7F3J5_9CYAN</name>
<dbReference type="AlphaFoldDB" id="A0A8J7F3J5"/>
<evidence type="ECO:0000259" key="1">
    <source>
        <dbReference type="Pfam" id="PF03364"/>
    </source>
</evidence>
<feature type="domain" description="Coenzyme Q-binding protein COQ10 START" evidence="1">
    <location>
        <begin position="13"/>
        <end position="134"/>
    </location>
</feature>
<dbReference type="Gene3D" id="3.30.530.20">
    <property type="match status" value="1"/>
</dbReference>
<dbReference type="InterPro" id="IPR023393">
    <property type="entry name" value="START-like_dom_sf"/>
</dbReference>
<comment type="caution">
    <text evidence="2">The sequence shown here is derived from an EMBL/GenBank/DDBJ whole genome shotgun (WGS) entry which is preliminary data.</text>
</comment>
<keyword evidence="3" id="KW-1185">Reference proteome</keyword>
<dbReference type="CDD" id="cd07817">
    <property type="entry name" value="SRPBCC_8"/>
    <property type="match status" value="1"/>
</dbReference>
<dbReference type="PANTHER" id="PTHR33824:SF7">
    <property type="entry name" value="POLYKETIDE CYCLASE_DEHYDRASE AND LIPID TRANSPORT SUPERFAMILY PROTEIN"/>
    <property type="match status" value="1"/>
</dbReference>
<sequence length="155" mass="18193">MKNWLEHTVQVEVDAPINVVWGMWSDLEQMPRWMKWIESVKVLEDNPELSLWKLDAGGFQFTWRSRILKLVPHQIIQWESVDGLPNQGAVRFYDRQNSSIVKLTVGYGIPGIIGKIMDNLFLGRVVESTLQENLERFKEYAHNYVNSQEYLSNRL</sequence>
<accession>A0A8J7F3J5</accession>
<evidence type="ECO:0000313" key="3">
    <source>
        <dbReference type="Proteomes" id="UP000620559"/>
    </source>
</evidence>
<reference evidence="2" key="1">
    <citation type="submission" date="2020-10" db="EMBL/GenBank/DDBJ databases">
        <authorList>
            <person name="Castelo-Branco R."/>
            <person name="Eusebio N."/>
            <person name="Adriana R."/>
            <person name="Vieira A."/>
            <person name="Brugerolle De Fraissinette N."/>
            <person name="Rezende De Castro R."/>
            <person name="Schneider M.P."/>
            <person name="Vasconcelos V."/>
            <person name="Leao P.N."/>
        </authorList>
    </citation>
    <scope>NUCLEOTIDE SEQUENCE</scope>
    <source>
        <strain evidence="2">LEGE 06105</strain>
    </source>
</reference>
<gene>
    <name evidence="2" type="ORF">IQ247_07625</name>
</gene>
<dbReference type="SUPFAM" id="SSF55961">
    <property type="entry name" value="Bet v1-like"/>
    <property type="match status" value="1"/>
</dbReference>
<dbReference type="EMBL" id="JADEWL010000016">
    <property type="protein sequence ID" value="MBE9212585.1"/>
    <property type="molecule type" value="Genomic_DNA"/>
</dbReference>
<dbReference type="RefSeq" id="WP_193918678.1">
    <property type="nucleotide sequence ID" value="NZ_JADEWL010000016.1"/>
</dbReference>
<proteinExistence type="predicted"/>
<dbReference type="Proteomes" id="UP000620559">
    <property type="component" value="Unassembled WGS sequence"/>
</dbReference>
<organism evidence="2 3">
    <name type="scientific">Plectonema cf. radiosum LEGE 06105</name>
    <dbReference type="NCBI Taxonomy" id="945769"/>
    <lineage>
        <taxon>Bacteria</taxon>
        <taxon>Bacillati</taxon>
        <taxon>Cyanobacteriota</taxon>
        <taxon>Cyanophyceae</taxon>
        <taxon>Oscillatoriophycideae</taxon>
        <taxon>Oscillatoriales</taxon>
        <taxon>Microcoleaceae</taxon>
        <taxon>Plectonema</taxon>
    </lineage>
</organism>
<evidence type="ECO:0000313" key="2">
    <source>
        <dbReference type="EMBL" id="MBE9212585.1"/>
    </source>
</evidence>
<dbReference type="InterPro" id="IPR047137">
    <property type="entry name" value="ORF3"/>
</dbReference>
<dbReference type="PANTHER" id="PTHR33824">
    <property type="entry name" value="POLYKETIDE CYCLASE/DEHYDRASE AND LIPID TRANSPORT SUPERFAMILY PROTEIN"/>
    <property type="match status" value="1"/>
</dbReference>